<dbReference type="OrthoDB" id="10047893at2759"/>
<dbReference type="InterPro" id="IPR004875">
    <property type="entry name" value="DDE_SF_endonuclease_dom"/>
</dbReference>
<reference evidence="5" key="1">
    <citation type="submission" date="2022-01" db="UniProtKB">
        <authorList>
            <consortium name="EnsemblMetazoa"/>
        </authorList>
    </citation>
    <scope>IDENTIFICATION</scope>
</reference>
<dbReference type="SUPFAM" id="SSF46689">
    <property type="entry name" value="Homeodomain-like"/>
    <property type="match status" value="2"/>
</dbReference>
<dbReference type="InterPro" id="IPR006600">
    <property type="entry name" value="HTH_CenpB_DNA-bd_dom"/>
</dbReference>
<keyword evidence="6" id="KW-1185">Reference proteome</keyword>
<evidence type="ECO:0000256" key="2">
    <source>
        <dbReference type="ARBA" id="ARBA00023125"/>
    </source>
</evidence>
<organism evidence="5 6">
    <name type="scientific">Cimex lectularius</name>
    <name type="common">Bed bug</name>
    <name type="synonym">Acanthia lectularia</name>
    <dbReference type="NCBI Taxonomy" id="79782"/>
    <lineage>
        <taxon>Eukaryota</taxon>
        <taxon>Metazoa</taxon>
        <taxon>Ecdysozoa</taxon>
        <taxon>Arthropoda</taxon>
        <taxon>Hexapoda</taxon>
        <taxon>Insecta</taxon>
        <taxon>Pterygota</taxon>
        <taxon>Neoptera</taxon>
        <taxon>Paraneoptera</taxon>
        <taxon>Hemiptera</taxon>
        <taxon>Heteroptera</taxon>
        <taxon>Panheteroptera</taxon>
        <taxon>Cimicomorpha</taxon>
        <taxon>Cimicidae</taxon>
        <taxon>Cimex</taxon>
    </lineage>
</organism>
<dbReference type="EnsemblMetazoa" id="XM_014404888.2">
    <property type="protein sequence ID" value="XP_014260374.1"/>
    <property type="gene ID" value="LOC106673005"/>
</dbReference>
<comment type="subcellular location">
    <subcellularLocation>
        <location evidence="1">Nucleus</location>
    </subcellularLocation>
</comment>
<evidence type="ECO:0000256" key="1">
    <source>
        <dbReference type="ARBA" id="ARBA00004123"/>
    </source>
</evidence>
<keyword evidence="2" id="KW-0238">DNA-binding</keyword>
<dbReference type="Pfam" id="PF03221">
    <property type="entry name" value="HTH_Tnp_Tc5"/>
    <property type="match status" value="1"/>
</dbReference>
<proteinExistence type="predicted"/>
<dbReference type="GeneID" id="106673005"/>
<dbReference type="InterPro" id="IPR009057">
    <property type="entry name" value="Homeodomain-like_sf"/>
</dbReference>
<dbReference type="OMA" id="WAFFVNA"/>
<dbReference type="PANTHER" id="PTHR19303:SF73">
    <property type="entry name" value="PROTEIN PDC2"/>
    <property type="match status" value="1"/>
</dbReference>
<dbReference type="AlphaFoldDB" id="A0A8I6S828"/>
<dbReference type="PROSITE" id="PS51253">
    <property type="entry name" value="HTH_CENPB"/>
    <property type="match status" value="1"/>
</dbReference>
<dbReference type="Pfam" id="PF03184">
    <property type="entry name" value="DDE_1"/>
    <property type="match status" value="1"/>
</dbReference>
<feature type="domain" description="HTH CENPB-type" evidence="4">
    <location>
        <begin position="89"/>
        <end position="160"/>
    </location>
</feature>
<evidence type="ECO:0000313" key="5">
    <source>
        <dbReference type="EnsemblMetazoa" id="XP_014260374.1"/>
    </source>
</evidence>
<dbReference type="Proteomes" id="UP000494040">
    <property type="component" value="Unassembled WGS sequence"/>
</dbReference>
<evidence type="ECO:0000313" key="6">
    <source>
        <dbReference type="Proteomes" id="UP000494040"/>
    </source>
</evidence>
<dbReference type="InterPro" id="IPR050863">
    <property type="entry name" value="CenT-Element_Derived"/>
</dbReference>
<accession>A0A8I6S828</accession>
<keyword evidence="3" id="KW-0539">Nucleus</keyword>
<dbReference type="GO" id="GO:0005634">
    <property type="term" value="C:nucleus"/>
    <property type="evidence" value="ECO:0007669"/>
    <property type="project" value="UniProtKB-SubCell"/>
</dbReference>
<dbReference type="SMART" id="SM00674">
    <property type="entry name" value="CENPB"/>
    <property type="match status" value="1"/>
</dbReference>
<evidence type="ECO:0000256" key="3">
    <source>
        <dbReference type="ARBA" id="ARBA00023242"/>
    </source>
</evidence>
<dbReference type="Gene3D" id="1.10.10.60">
    <property type="entry name" value="Homeodomain-like"/>
    <property type="match status" value="2"/>
</dbReference>
<evidence type="ECO:0000259" key="4">
    <source>
        <dbReference type="PROSITE" id="PS51253"/>
    </source>
</evidence>
<dbReference type="KEGG" id="clec:106673005"/>
<sequence>MFLGHFIAQHFQTPYASVGFFLLSTMSPRKFLTVKEKVQMIEFNKKNKLSVRKLANQFKVSKTQIADILKHEAEIVKSYRENDIGETTSRVFHGVTGGAVIDKAVLEWFQRVRAQKIPISGPIIQAKALEVAQELGDTGFKASNGWLQRFRTRHAIKFKAICGESGSVNEYTVEEWTSKIESIIEGYAPKDVFNADETGLFYRALPDKTLCFKGENCAGGKVAKERLTVLLCASMTGEKIKPLVIGKAAKPRCFKGVNMETVGVSWKFNSKAWMTTDIMREWLEQLDNKMRAQKRKILLFLDNATSHPHLDLKNIKLAFFPPNITSTSQPLDQGVIQNFKVKYRQLILRRLICSLDQYSSAQEVVKSINVLMAVMWVKSAWDAVIASTINNCFKKAGFLNDGLDNSSVERLIGDEITSLGELIELSNMTMDAREFVQNDSNLMTENNSMDIKDILESVQESDHIEEEIEEDLEEEDNLDTTIKNYPDGLETLKKLRDFYQRKHDMEGYNLIHEVMVYHEKEIVNSKKKKQSEITNFFKKV</sequence>
<dbReference type="Pfam" id="PF04218">
    <property type="entry name" value="CENP-B_N"/>
    <property type="match status" value="1"/>
</dbReference>
<dbReference type="InterPro" id="IPR007889">
    <property type="entry name" value="HTH_Psq"/>
</dbReference>
<dbReference type="GO" id="GO:0003677">
    <property type="term" value="F:DNA binding"/>
    <property type="evidence" value="ECO:0007669"/>
    <property type="project" value="UniProtKB-KW"/>
</dbReference>
<protein>
    <recommendedName>
        <fullName evidence="4">HTH CENPB-type domain-containing protein</fullName>
    </recommendedName>
</protein>
<name>A0A8I6S828_CIMLE</name>
<dbReference type="PANTHER" id="PTHR19303">
    <property type="entry name" value="TRANSPOSON"/>
    <property type="match status" value="1"/>
</dbReference>
<dbReference type="RefSeq" id="XP_014260374.1">
    <property type="nucleotide sequence ID" value="XM_014404888.2"/>
</dbReference>